<keyword evidence="4" id="KW-0808">Transferase</keyword>
<comment type="catalytic activity">
    <reaction evidence="1">
        <text>ATP + protein L-histidine = ADP + protein N-phospho-L-histidine.</text>
        <dbReference type="EC" id="2.7.13.3"/>
    </reaction>
</comment>
<dbReference type="SMART" id="SM00387">
    <property type="entry name" value="HATPase_c"/>
    <property type="match status" value="1"/>
</dbReference>
<keyword evidence="11" id="KW-1185">Reference proteome</keyword>
<accession>F4XRA8</accession>
<name>F4XRA8_9CYAN</name>
<dbReference type="Gene3D" id="1.10.287.130">
    <property type="match status" value="1"/>
</dbReference>
<dbReference type="PANTHER" id="PTHR43065:SF46">
    <property type="entry name" value="C4-DICARBOXYLATE TRANSPORT SENSOR PROTEIN DCTB"/>
    <property type="match status" value="1"/>
</dbReference>
<dbReference type="SUPFAM" id="SSF55874">
    <property type="entry name" value="ATPase domain of HSP90 chaperone/DNA topoisomerase II/histidine kinase"/>
    <property type="match status" value="1"/>
</dbReference>
<dbReference type="InterPro" id="IPR005467">
    <property type="entry name" value="His_kinase_dom"/>
</dbReference>
<gene>
    <name evidence="10" type="ORF">LYNGBM3L_70700</name>
</gene>
<dbReference type="Gene3D" id="3.30.565.10">
    <property type="entry name" value="Histidine kinase-like ATPase, C-terminal domain"/>
    <property type="match status" value="1"/>
</dbReference>
<evidence type="ECO:0000313" key="10">
    <source>
        <dbReference type="EMBL" id="EGJ32876.1"/>
    </source>
</evidence>
<evidence type="ECO:0000256" key="3">
    <source>
        <dbReference type="ARBA" id="ARBA00022553"/>
    </source>
</evidence>
<dbReference type="InterPro" id="IPR036097">
    <property type="entry name" value="HisK_dim/P_sf"/>
</dbReference>
<reference evidence="11" key="1">
    <citation type="journal article" date="2011" name="Proc. Natl. Acad. Sci. U.S.A.">
        <title>Genomic insights into the physiology and ecology of the marine filamentous cyanobacterium Lyngbya majuscula.</title>
        <authorList>
            <person name="Jones A.C."/>
            <person name="Monroe E.A."/>
            <person name="Podell S."/>
            <person name="Hess W.R."/>
            <person name="Klages S."/>
            <person name="Esquenazi E."/>
            <person name="Niessen S."/>
            <person name="Hoover H."/>
            <person name="Rothmann M."/>
            <person name="Lasken R.S."/>
            <person name="Yates J.R.III."/>
            <person name="Reinhardt R."/>
            <person name="Kube M."/>
            <person name="Burkart M.D."/>
            <person name="Allen E.E."/>
            <person name="Dorrestein P.C."/>
            <person name="Gerwick W.H."/>
            <person name="Gerwick L."/>
        </authorList>
    </citation>
    <scope>NUCLEOTIDE SEQUENCE [LARGE SCALE GENOMIC DNA]</scope>
    <source>
        <strain evidence="11">3L</strain>
    </source>
</reference>
<dbReference type="PANTHER" id="PTHR43065">
    <property type="entry name" value="SENSOR HISTIDINE KINASE"/>
    <property type="match status" value="1"/>
</dbReference>
<dbReference type="EC" id="2.7.13.3" evidence="2"/>
<proteinExistence type="predicted"/>
<keyword evidence="7" id="KW-0067">ATP-binding</keyword>
<feature type="domain" description="Histidine kinase" evidence="9">
    <location>
        <begin position="24"/>
        <end position="244"/>
    </location>
</feature>
<dbReference type="PRINTS" id="PR00344">
    <property type="entry name" value="BCTRLSENSOR"/>
</dbReference>
<keyword evidence="8" id="KW-0902">Two-component regulatory system</keyword>
<dbReference type="InterPro" id="IPR003594">
    <property type="entry name" value="HATPase_dom"/>
</dbReference>
<dbReference type="GO" id="GO:0005524">
    <property type="term" value="F:ATP binding"/>
    <property type="evidence" value="ECO:0007669"/>
    <property type="project" value="UniProtKB-KW"/>
</dbReference>
<evidence type="ECO:0000256" key="4">
    <source>
        <dbReference type="ARBA" id="ARBA00022679"/>
    </source>
</evidence>
<evidence type="ECO:0000256" key="2">
    <source>
        <dbReference type="ARBA" id="ARBA00012438"/>
    </source>
</evidence>
<dbReference type="InterPro" id="IPR004358">
    <property type="entry name" value="Sig_transdc_His_kin-like_C"/>
</dbReference>
<dbReference type="SUPFAM" id="SSF47384">
    <property type="entry name" value="Homodimeric domain of signal transducing histidine kinase"/>
    <property type="match status" value="1"/>
</dbReference>
<evidence type="ECO:0000256" key="6">
    <source>
        <dbReference type="ARBA" id="ARBA00022777"/>
    </source>
</evidence>
<dbReference type="Pfam" id="PF00512">
    <property type="entry name" value="HisKA"/>
    <property type="match status" value="1"/>
</dbReference>
<dbReference type="Pfam" id="PF02518">
    <property type="entry name" value="HATPase_c"/>
    <property type="match status" value="1"/>
</dbReference>
<sequence>QLEEMQLQVLYQEKMASVGQLATGMAHEINNPLNYILNGIVVLRNSVNQMHDTREGRLSNREGFDKIVAIIEQGARRIHEVVQELQAFNDFGSSKRKWVNIHDNLDQVVDLLMPQLKDTIKITKSYDDTFDMVCCIPRKINQVFLNLLTNASSFIPPDRAGEIEIQTEWEEHWLEITFKDNGVGIPEEFQKHIFDPFYTTKAAGAGKGMGLPVSYKIVEEHGGQLLFDSHEQSTTFRVILPLGDEEDD</sequence>
<dbReference type="InterPro" id="IPR003661">
    <property type="entry name" value="HisK_dim/P_dom"/>
</dbReference>
<evidence type="ECO:0000256" key="8">
    <source>
        <dbReference type="ARBA" id="ARBA00023012"/>
    </source>
</evidence>
<dbReference type="Proteomes" id="UP000003959">
    <property type="component" value="Unassembled WGS sequence"/>
</dbReference>
<evidence type="ECO:0000256" key="5">
    <source>
        <dbReference type="ARBA" id="ARBA00022741"/>
    </source>
</evidence>
<organism evidence="10 11">
    <name type="scientific">Moorena producens 3L</name>
    <dbReference type="NCBI Taxonomy" id="489825"/>
    <lineage>
        <taxon>Bacteria</taxon>
        <taxon>Bacillati</taxon>
        <taxon>Cyanobacteriota</taxon>
        <taxon>Cyanophyceae</taxon>
        <taxon>Coleofasciculales</taxon>
        <taxon>Coleofasciculaceae</taxon>
        <taxon>Moorena</taxon>
    </lineage>
</organism>
<keyword evidence="5" id="KW-0547">Nucleotide-binding</keyword>
<dbReference type="RefSeq" id="WP_008183574.1">
    <property type="nucleotide sequence ID" value="NZ_GL890885.1"/>
</dbReference>
<evidence type="ECO:0000259" key="9">
    <source>
        <dbReference type="PROSITE" id="PS50109"/>
    </source>
</evidence>
<keyword evidence="3" id="KW-0597">Phosphoprotein</keyword>
<dbReference type="PROSITE" id="PS50109">
    <property type="entry name" value="HIS_KIN"/>
    <property type="match status" value="1"/>
</dbReference>
<evidence type="ECO:0000256" key="1">
    <source>
        <dbReference type="ARBA" id="ARBA00000085"/>
    </source>
</evidence>
<protein>
    <recommendedName>
        <fullName evidence="2">histidine kinase</fullName>
        <ecNumber evidence="2">2.7.13.3</ecNumber>
    </recommendedName>
</protein>
<dbReference type="EMBL" id="GL890885">
    <property type="protein sequence ID" value="EGJ32876.1"/>
    <property type="molecule type" value="Genomic_DNA"/>
</dbReference>
<evidence type="ECO:0000313" key="11">
    <source>
        <dbReference type="Proteomes" id="UP000003959"/>
    </source>
</evidence>
<dbReference type="AlphaFoldDB" id="F4XRA8"/>
<dbReference type="GO" id="GO:0000155">
    <property type="term" value="F:phosphorelay sensor kinase activity"/>
    <property type="evidence" value="ECO:0007669"/>
    <property type="project" value="InterPro"/>
</dbReference>
<keyword evidence="6 10" id="KW-0418">Kinase</keyword>
<dbReference type="HOGENOM" id="CLU_1117754_0_0_3"/>
<evidence type="ECO:0000256" key="7">
    <source>
        <dbReference type="ARBA" id="ARBA00022840"/>
    </source>
</evidence>
<dbReference type="CDD" id="cd00082">
    <property type="entry name" value="HisKA"/>
    <property type="match status" value="1"/>
</dbReference>
<dbReference type="InterPro" id="IPR036890">
    <property type="entry name" value="HATPase_C_sf"/>
</dbReference>
<dbReference type="eggNOG" id="COG4191">
    <property type="taxonomic scope" value="Bacteria"/>
</dbReference>
<feature type="non-terminal residue" evidence="10">
    <location>
        <position position="1"/>
    </location>
</feature>